<dbReference type="CDD" id="cd11528">
    <property type="entry name" value="NTP-PPase_MazG_Nterm"/>
    <property type="match status" value="1"/>
</dbReference>
<dbReference type="RefSeq" id="WP_005661932.1">
    <property type="nucleotide sequence ID" value="NZ_ABTR02000001.1"/>
</dbReference>
<dbReference type="SUPFAM" id="SSF101386">
    <property type="entry name" value="all-alpha NTP pyrophosphatases"/>
    <property type="match status" value="2"/>
</dbReference>
<dbReference type="InterPro" id="IPR048011">
    <property type="entry name" value="NTP-PPase_MazG-like_C"/>
</dbReference>
<dbReference type="GO" id="GO:0046047">
    <property type="term" value="P:TTP catabolic process"/>
    <property type="evidence" value="ECO:0007669"/>
    <property type="project" value="TreeGrafter"/>
</dbReference>
<dbReference type="PaxDb" id="469381-Dpep_2075"/>
<name>D2Z2T6_9BACT</name>
<dbReference type="PANTHER" id="PTHR30522:SF0">
    <property type="entry name" value="NUCLEOSIDE TRIPHOSPHATE PYROPHOSPHOHYDROLASE"/>
    <property type="match status" value="1"/>
</dbReference>
<dbReference type="eggNOG" id="COG3956">
    <property type="taxonomic scope" value="Bacteria"/>
</dbReference>
<reference evidence="2 3" key="1">
    <citation type="journal article" date="2010" name="Stand. Genomic Sci.">
        <title>Permanent draft genome sequence of Dethiosulfovibrio peptidovorans type strain (SEBR 4207).</title>
        <authorList>
            <person name="Labutti K."/>
            <person name="Mayilraj S."/>
            <person name="Clum A."/>
            <person name="Lucas S."/>
            <person name="Glavina Del Rio T."/>
            <person name="Nolan M."/>
            <person name="Tice H."/>
            <person name="Cheng J.F."/>
            <person name="Pitluck S."/>
            <person name="Liolios K."/>
            <person name="Ivanova N."/>
            <person name="Mavromatis K."/>
            <person name="Mikhailova N."/>
            <person name="Pati A."/>
            <person name="Goodwin L."/>
            <person name="Chen A."/>
            <person name="Palaniappan K."/>
            <person name="Land M."/>
            <person name="Hauser L."/>
            <person name="Chang Y.J."/>
            <person name="Jeffries C.D."/>
            <person name="Rohde M."/>
            <person name="Spring S."/>
            <person name="Goker M."/>
            <person name="Woyke T."/>
            <person name="Bristow J."/>
            <person name="Eisen J.A."/>
            <person name="Markowitz V."/>
            <person name="Hugenholtz P."/>
            <person name="Kyrpides N.C."/>
            <person name="Klenk H.P."/>
            <person name="Lapidus A."/>
        </authorList>
    </citation>
    <scope>NUCLEOTIDE SEQUENCE [LARGE SCALE GENOMIC DNA]</scope>
    <source>
        <strain evidence="2 3">DSM 11002</strain>
    </source>
</reference>
<dbReference type="GO" id="GO:0046061">
    <property type="term" value="P:dATP catabolic process"/>
    <property type="evidence" value="ECO:0007669"/>
    <property type="project" value="TreeGrafter"/>
</dbReference>
<dbReference type="GO" id="GO:0047429">
    <property type="term" value="F:nucleoside triphosphate diphosphatase activity"/>
    <property type="evidence" value="ECO:0007669"/>
    <property type="project" value="InterPro"/>
</dbReference>
<dbReference type="GO" id="GO:0046076">
    <property type="term" value="P:dTTP catabolic process"/>
    <property type="evidence" value="ECO:0007669"/>
    <property type="project" value="TreeGrafter"/>
</dbReference>
<dbReference type="Proteomes" id="UP000006427">
    <property type="component" value="Unassembled WGS sequence"/>
</dbReference>
<dbReference type="GO" id="GO:0006950">
    <property type="term" value="P:response to stress"/>
    <property type="evidence" value="ECO:0007669"/>
    <property type="project" value="UniProtKB-ARBA"/>
</dbReference>
<feature type="domain" description="NTP pyrophosphohydrolase MazG-like" evidence="1">
    <location>
        <begin position="176"/>
        <end position="231"/>
    </location>
</feature>
<dbReference type="FunFam" id="1.10.287.1080:FF:000003">
    <property type="entry name" value="Nucleoside triphosphate pyrophosphohydrolase"/>
    <property type="match status" value="1"/>
</dbReference>
<dbReference type="CDD" id="cd11529">
    <property type="entry name" value="NTP-PPase_MazG_Cterm"/>
    <property type="match status" value="1"/>
</dbReference>
<dbReference type="FunFam" id="1.10.287.1080:FF:000001">
    <property type="entry name" value="Nucleoside triphosphate pyrophosphohydrolase"/>
    <property type="match status" value="1"/>
</dbReference>
<dbReference type="AlphaFoldDB" id="D2Z2T6"/>
<feature type="domain" description="NTP pyrophosphohydrolase MazG-like" evidence="1">
    <location>
        <begin position="31"/>
        <end position="104"/>
    </location>
</feature>
<dbReference type="NCBIfam" id="TIGR00444">
    <property type="entry name" value="mazG"/>
    <property type="match status" value="1"/>
</dbReference>
<gene>
    <name evidence="2" type="ORF">Dpep_2075</name>
</gene>
<comment type="caution">
    <text evidence="2">The sequence shown here is derived from an EMBL/GenBank/DDBJ whole genome shotgun (WGS) entry which is preliminary data.</text>
</comment>
<evidence type="ECO:0000259" key="1">
    <source>
        <dbReference type="Pfam" id="PF03819"/>
    </source>
</evidence>
<evidence type="ECO:0000313" key="3">
    <source>
        <dbReference type="Proteomes" id="UP000006427"/>
    </source>
</evidence>
<dbReference type="PANTHER" id="PTHR30522">
    <property type="entry name" value="NUCLEOSIDE TRIPHOSPHATE PYROPHOSPHOHYDROLASE"/>
    <property type="match status" value="1"/>
</dbReference>
<evidence type="ECO:0000313" key="2">
    <source>
        <dbReference type="EMBL" id="EFC92099.1"/>
    </source>
</evidence>
<dbReference type="InterPro" id="IPR048015">
    <property type="entry name" value="NTP-PPase_MazG-like_N"/>
</dbReference>
<dbReference type="InterPro" id="IPR004518">
    <property type="entry name" value="MazG-like_dom"/>
</dbReference>
<keyword evidence="3" id="KW-1185">Reference proteome</keyword>
<dbReference type="Gene3D" id="1.10.287.1080">
    <property type="entry name" value="MazG-like"/>
    <property type="match status" value="2"/>
</dbReference>
<dbReference type="OrthoDB" id="9808939at2"/>
<proteinExistence type="predicted"/>
<dbReference type="GO" id="GO:0006203">
    <property type="term" value="P:dGTP catabolic process"/>
    <property type="evidence" value="ECO:0007669"/>
    <property type="project" value="TreeGrafter"/>
</dbReference>
<dbReference type="EMBL" id="ABTR02000001">
    <property type="protein sequence ID" value="EFC92099.1"/>
    <property type="molecule type" value="Genomic_DNA"/>
</dbReference>
<dbReference type="Pfam" id="PF03819">
    <property type="entry name" value="MazG"/>
    <property type="match status" value="2"/>
</dbReference>
<accession>D2Z2T6</accession>
<protein>
    <submittedName>
        <fullName evidence="2">MazG family protein</fullName>
    </submittedName>
</protein>
<dbReference type="GO" id="GO:0046052">
    <property type="term" value="P:UTP catabolic process"/>
    <property type="evidence" value="ECO:0007669"/>
    <property type="project" value="TreeGrafter"/>
</dbReference>
<dbReference type="GO" id="GO:0046081">
    <property type="term" value="P:dUTP catabolic process"/>
    <property type="evidence" value="ECO:0007669"/>
    <property type="project" value="TreeGrafter"/>
</dbReference>
<sequence length="275" mass="30827">MKDDSGALFSQLRDIMNRLRAPGGCPWDRKQTYGSLRPHIIEEAYELVDAVDNGDIAGICEESGDLLLQVVFIGVIAEESGDFSLADIVRSISDKLIRRHPHVFGDVDVSDSDEVLRNWEQIKLNEKGGQDNGATVLSGVPKGLPPLIKAFRIQQKAASVGFDWDQSSQLPVFDKIDEEIDEVKTAMESEDRLSMEEEIGDVLFSIVNLARRLGVDPHLALERSNKKFIDRFGRIEQDLRDRNKSWTDTDLDELDSLWARAKAVSRQDGACDNPM</sequence>
<dbReference type="InterPro" id="IPR011551">
    <property type="entry name" value="NTP_PyrPHydrolase_MazG"/>
</dbReference>
<dbReference type="STRING" id="469381.Dpep_2075"/>
<organism evidence="2 3">
    <name type="scientific">Dethiosulfovibrio peptidovorans DSM 11002</name>
    <dbReference type="NCBI Taxonomy" id="469381"/>
    <lineage>
        <taxon>Bacteria</taxon>
        <taxon>Thermotogati</taxon>
        <taxon>Synergistota</taxon>
        <taxon>Synergistia</taxon>
        <taxon>Synergistales</taxon>
        <taxon>Dethiosulfovibrionaceae</taxon>
        <taxon>Dethiosulfovibrio</taxon>
    </lineage>
</organism>
<dbReference type="NCBIfam" id="NF007113">
    <property type="entry name" value="PRK09562.1"/>
    <property type="match status" value="1"/>
</dbReference>